<dbReference type="EMBL" id="JBCGCU010000002">
    <property type="protein sequence ID" value="MEM0514335.1"/>
    <property type="molecule type" value="Genomic_DNA"/>
</dbReference>
<dbReference type="InterPro" id="IPR021879">
    <property type="entry name" value="VC2046_fam"/>
</dbReference>
<comment type="caution">
    <text evidence="1">The sequence shown here is derived from an EMBL/GenBank/DDBJ whole genome shotgun (WGS) entry which is preliminary data.</text>
</comment>
<proteinExistence type="predicted"/>
<evidence type="ECO:0000313" key="1">
    <source>
        <dbReference type="EMBL" id="MEM0514335.1"/>
    </source>
</evidence>
<dbReference type="RefSeq" id="WP_342675995.1">
    <property type="nucleotide sequence ID" value="NZ_JBCGCU010000002.1"/>
</dbReference>
<sequence length="169" mass="18397">MQIESVLINEAQLGTALNSSITHQRRNDFALLLASLSYDALDFAQFHLPKTPVHTRVVSDEQLRCQLGGATPRPCAPPHYDIALTQGQRQTLALSSLTSLRLQDCLAPTPLAVRDDAKHLPLPVLTNCAPSVQAKYGQQATSLSEVQMDAAAFYDQLSEIKAQKLFASA</sequence>
<keyword evidence="2" id="KW-1185">Reference proteome</keyword>
<accession>A0ABU9MSP5</accession>
<gene>
    <name evidence="1" type="ORF">WCN91_02595</name>
</gene>
<reference evidence="1 2" key="1">
    <citation type="submission" date="2024-03" db="EMBL/GenBank/DDBJ databases">
        <title>Pseudoalteromonas qingdaonensis sp. nov., isolated from the intestines of marine benthic organisms.</title>
        <authorList>
            <person name="Lin X."/>
            <person name="Fang S."/>
            <person name="Hu X."/>
        </authorList>
    </citation>
    <scope>NUCLEOTIDE SEQUENCE [LARGE SCALE GENOMIC DNA]</scope>
    <source>
        <strain evidence="1 2">YIC-827</strain>
    </source>
</reference>
<protein>
    <submittedName>
        <fullName evidence="1">VC2046/SO_2500 family protein</fullName>
    </submittedName>
</protein>
<organism evidence="1 2">
    <name type="scientific">Pseudoalteromonas qingdaonensis</name>
    <dbReference type="NCBI Taxonomy" id="3131913"/>
    <lineage>
        <taxon>Bacteria</taxon>
        <taxon>Pseudomonadati</taxon>
        <taxon>Pseudomonadota</taxon>
        <taxon>Gammaproteobacteria</taxon>
        <taxon>Alteromonadales</taxon>
        <taxon>Pseudoalteromonadaceae</taxon>
        <taxon>Pseudoalteromonas</taxon>
    </lineage>
</organism>
<evidence type="ECO:0000313" key="2">
    <source>
        <dbReference type="Proteomes" id="UP001447008"/>
    </source>
</evidence>
<name>A0ABU9MSP5_9GAMM</name>
<dbReference type="Proteomes" id="UP001447008">
    <property type="component" value="Unassembled WGS sequence"/>
</dbReference>
<dbReference type="Pfam" id="PF11993">
    <property type="entry name" value="VC2046"/>
    <property type="match status" value="1"/>
</dbReference>